<protein>
    <submittedName>
        <fullName evidence="4">Uncharacterized protein</fullName>
    </submittedName>
</protein>
<organism evidence="4 5">
    <name type="scientific">Nepenthes gracilis</name>
    <name type="common">Slender pitcher plant</name>
    <dbReference type="NCBI Taxonomy" id="150966"/>
    <lineage>
        <taxon>Eukaryota</taxon>
        <taxon>Viridiplantae</taxon>
        <taxon>Streptophyta</taxon>
        <taxon>Embryophyta</taxon>
        <taxon>Tracheophyta</taxon>
        <taxon>Spermatophyta</taxon>
        <taxon>Magnoliopsida</taxon>
        <taxon>eudicotyledons</taxon>
        <taxon>Gunneridae</taxon>
        <taxon>Pentapetalae</taxon>
        <taxon>Caryophyllales</taxon>
        <taxon>Nepenthaceae</taxon>
        <taxon>Nepenthes</taxon>
    </lineage>
</organism>
<evidence type="ECO:0000313" key="4">
    <source>
        <dbReference type="EMBL" id="GMH31402.1"/>
    </source>
</evidence>
<dbReference type="EMBL" id="BSYO01000040">
    <property type="protein sequence ID" value="GMH31402.1"/>
    <property type="molecule type" value="Genomic_DNA"/>
</dbReference>
<keyword evidence="2" id="KW-1015">Disulfide bond</keyword>
<accession>A0AAD3TL24</accession>
<dbReference type="PANTHER" id="PTHR31614">
    <property type="entry name" value="PROTEIN DOWNSTREAM OF FLC-RELATED"/>
    <property type="match status" value="1"/>
</dbReference>
<proteinExistence type="inferred from homology"/>
<sequence>MTRQMTMVALCLLPALVSALRHEADPYTLEGRVYCDTCRLGFETSASTYIQGAKVRVECSDRNTKELLYTAEGITDSTGSYKIFIKEDQGDRICDAKLVGSPQEDCKLADPARDRSRVILTSNNGIISKHRFANSLGFVKDQPLAVCAQLLQQYELYEDEN</sequence>
<comment type="caution">
    <text evidence="4">The sequence shown here is derived from an EMBL/GenBank/DDBJ whole genome shotgun (WGS) entry which is preliminary data.</text>
</comment>
<feature type="chain" id="PRO_5042171975" evidence="3">
    <location>
        <begin position="20"/>
        <end position="161"/>
    </location>
</feature>
<evidence type="ECO:0000256" key="3">
    <source>
        <dbReference type="SAM" id="SignalP"/>
    </source>
</evidence>
<evidence type="ECO:0000256" key="2">
    <source>
        <dbReference type="ARBA" id="ARBA00023157"/>
    </source>
</evidence>
<dbReference type="InterPro" id="IPR006041">
    <property type="entry name" value="Pollen_Ole_e1_allergen"/>
</dbReference>
<dbReference type="PROSITE" id="PS00925">
    <property type="entry name" value="OLEEI"/>
    <property type="match status" value="1"/>
</dbReference>
<dbReference type="InterPro" id="IPR006040">
    <property type="entry name" value="Allergen_Ole_e_I_CS"/>
</dbReference>
<keyword evidence="3" id="KW-0732">Signal</keyword>
<name>A0AAD3TL24_NEPGR</name>
<evidence type="ECO:0000313" key="5">
    <source>
        <dbReference type="Proteomes" id="UP001279734"/>
    </source>
</evidence>
<gene>
    <name evidence="4" type="ORF">Nepgr_033245</name>
</gene>
<dbReference type="AlphaFoldDB" id="A0AAD3TL24"/>
<dbReference type="PANTHER" id="PTHR31614:SF5">
    <property type="entry name" value="ALLERGEN-LIKE PROTEIN BRSN20"/>
    <property type="match status" value="1"/>
</dbReference>
<evidence type="ECO:0000256" key="1">
    <source>
        <dbReference type="ARBA" id="ARBA00010049"/>
    </source>
</evidence>
<feature type="signal peptide" evidence="3">
    <location>
        <begin position="1"/>
        <end position="19"/>
    </location>
</feature>
<comment type="similarity">
    <text evidence="1">Belongs to the Ole e I family.</text>
</comment>
<dbReference type="GO" id="GO:0005615">
    <property type="term" value="C:extracellular space"/>
    <property type="evidence" value="ECO:0007669"/>
    <property type="project" value="InterPro"/>
</dbReference>
<dbReference type="Pfam" id="PF01190">
    <property type="entry name" value="Pollen_Ole_e_1"/>
    <property type="match status" value="1"/>
</dbReference>
<reference evidence="4" key="1">
    <citation type="submission" date="2023-05" db="EMBL/GenBank/DDBJ databases">
        <title>Nepenthes gracilis genome sequencing.</title>
        <authorList>
            <person name="Fukushima K."/>
        </authorList>
    </citation>
    <scope>NUCLEOTIDE SEQUENCE</scope>
    <source>
        <strain evidence="4">SING2019-196</strain>
    </source>
</reference>
<dbReference type="Proteomes" id="UP001279734">
    <property type="component" value="Unassembled WGS sequence"/>
</dbReference>
<keyword evidence="5" id="KW-1185">Reference proteome</keyword>